<sequence>MPEYVPTGATDTQARLRIKAMDMYAYPAIILGTVEQDNEPKRQMLAVFTKGWAGIGKTPKESERIGMPASTEQDTNMPVLERYVSAGQPLSLMFSATLDGSLVCRAAAVMTPEAGRDYELVVLVQGTSIGGNGRCGLLAYELQPGAGPDNRVPFMLRPRSVAER</sequence>
<dbReference type="Proteomes" id="UP000005808">
    <property type="component" value="Unassembled WGS sequence"/>
</dbReference>
<evidence type="ECO:0000313" key="2">
    <source>
        <dbReference type="Proteomes" id="UP000005808"/>
    </source>
</evidence>
<comment type="caution">
    <text evidence="1">The sequence shown here is derived from an EMBL/GenBank/DDBJ whole genome shotgun (WGS) entry which is preliminary data.</text>
</comment>
<gene>
    <name evidence="1" type="ORF">OR16_13389</name>
</gene>
<protein>
    <submittedName>
        <fullName evidence="1">Uncharacterized protein</fullName>
    </submittedName>
</protein>
<dbReference type="PATRIC" id="fig|1127483.3.peg.2686"/>
<dbReference type="OrthoDB" id="8966564at2"/>
<proteinExistence type="predicted"/>
<dbReference type="EMBL" id="AHJE01000030">
    <property type="protein sequence ID" value="EHP42645.1"/>
    <property type="molecule type" value="Genomic_DNA"/>
</dbReference>
<organism evidence="1 2">
    <name type="scientific">Cupriavidus basilensis OR16</name>
    <dbReference type="NCBI Taxonomy" id="1127483"/>
    <lineage>
        <taxon>Bacteria</taxon>
        <taxon>Pseudomonadati</taxon>
        <taxon>Pseudomonadota</taxon>
        <taxon>Betaproteobacteria</taxon>
        <taxon>Burkholderiales</taxon>
        <taxon>Burkholderiaceae</taxon>
        <taxon>Cupriavidus</taxon>
    </lineage>
</organism>
<evidence type="ECO:0000313" key="1">
    <source>
        <dbReference type="EMBL" id="EHP42645.1"/>
    </source>
</evidence>
<name>H1S4G2_9BURK</name>
<dbReference type="AlphaFoldDB" id="H1S4G2"/>
<dbReference type="RefSeq" id="WP_006158299.1">
    <property type="nucleotide sequence ID" value="NZ_AHJE01000030.1"/>
</dbReference>
<accession>H1S4G2</accession>
<reference evidence="1 2" key="1">
    <citation type="journal article" date="2012" name="J. Bacteriol.">
        <title>De Novo Genome Project of Cupriavidus basilensis OR16.</title>
        <authorList>
            <person name="Cserhati M."/>
            <person name="Kriszt B."/>
            <person name="Szoboszlay S."/>
            <person name="Toth A."/>
            <person name="Szabo I."/>
            <person name="Tancsics A."/>
            <person name="Nagy I."/>
            <person name="Horvath B."/>
            <person name="Nagy I."/>
            <person name="Kukolya J."/>
        </authorList>
    </citation>
    <scope>NUCLEOTIDE SEQUENCE [LARGE SCALE GENOMIC DNA]</scope>
    <source>
        <strain evidence="1 2">OR16</strain>
    </source>
</reference>